<dbReference type="InterPro" id="IPR016181">
    <property type="entry name" value="Acyl_CoA_acyltransferase"/>
</dbReference>
<sequence length="304" mass="33007">MPEFVETAVDAPEARMLLDEYFSFRAAGFPIAGGYRTVHPSPDAFERPRGVFVVVREGDDVLGCGGIRMLSSTRAEIKHLWVRPAAQGRGLGRAMLGHLEQLAANLGATETVLDTNASLEAAGSLYRSSGYESIEPYNDNPNATNWYRKVLVRVRRRTLLGRAAAVISRGARILSAALLAALALVGFALGVGLLTAAGEPVYWGTYTESSCEGWGRAGCHSRGTWVSDDGTIRLENIRLDGHVGPDGTVLASYRPTGFLNDFNNQIVHTEWTSWLGPWVPWGVGVGTSIAAFIQIRPLIPRRRT</sequence>
<reference evidence="5 6" key="1">
    <citation type="submission" date="2023-07" db="EMBL/GenBank/DDBJ databases">
        <title>Protaetiibacter sp. nov WY-16 isolated from soil.</title>
        <authorList>
            <person name="Liu B."/>
            <person name="Wan Y."/>
        </authorList>
    </citation>
    <scope>NUCLEOTIDE SEQUENCE [LARGE SCALE GENOMIC DNA]</scope>
    <source>
        <strain evidence="5 6">WY-16</strain>
    </source>
</reference>
<keyword evidence="3" id="KW-1133">Transmembrane helix</keyword>
<keyword evidence="3" id="KW-0472">Membrane</keyword>
<proteinExistence type="predicted"/>
<evidence type="ECO:0000256" key="2">
    <source>
        <dbReference type="ARBA" id="ARBA00023315"/>
    </source>
</evidence>
<dbReference type="SUPFAM" id="SSF55729">
    <property type="entry name" value="Acyl-CoA N-acyltransferases (Nat)"/>
    <property type="match status" value="1"/>
</dbReference>
<accession>A0ABT9BL01</accession>
<evidence type="ECO:0000313" key="5">
    <source>
        <dbReference type="EMBL" id="MDO7881698.1"/>
    </source>
</evidence>
<dbReference type="RefSeq" id="WP_305002102.1">
    <property type="nucleotide sequence ID" value="NZ_JAUQUB010000001.1"/>
</dbReference>
<dbReference type="PANTHER" id="PTHR43877:SF2">
    <property type="entry name" value="AMINOALKYLPHOSPHONATE N-ACETYLTRANSFERASE-RELATED"/>
    <property type="match status" value="1"/>
</dbReference>
<dbReference type="InterPro" id="IPR050832">
    <property type="entry name" value="Bact_Acetyltransf"/>
</dbReference>
<dbReference type="PROSITE" id="PS51186">
    <property type="entry name" value="GNAT"/>
    <property type="match status" value="1"/>
</dbReference>
<keyword evidence="2" id="KW-0012">Acyltransferase</keyword>
<feature type="transmembrane region" description="Helical" evidence="3">
    <location>
        <begin position="278"/>
        <end position="299"/>
    </location>
</feature>
<keyword evidence="1" id="KW-0808">Transferase</keyword>
<dbReference type="CDD" id="cd04301">
    <property type="entry name" value="NAT_SF"/>
    <property type="match status" value="1"/>
</dbReference>
<gene>
    <name evidence="5" type="ORF">Q5716_05580</name>
</gene>
<evidence type="ECO:0000259" key="4">
    <source>
        <dbReference type="PROSITE" id="PS51186"/>
    </source>
</evidence>
<evidence type="ECO:0000256" key="3">
    <source>
        <dbReference type="SAM" id="Phobius"/>
    </source>
</evidence>
<keyword evidence="6" id="KW-1185">Reference proteome</keyword>
<dbReference type="EMBL" id="JAUQUB010000001">
    <property type="protein sequence ID" value="MDO7881698.1"/>
    <property type="molecule type" value="Genomic_DNA"/>
</dbReference>
<name>A0ABT9BL01_9MICO</name>
<feature type="domain" description="N-acetyltransferase" evidence="4">
    <location>
        <begin position="9"/>
        <end position="152"/>
    </location>
</feature>
<feature type="transmembrane region" description="Helical" evidence="3">
    <location>
        <begin position="176"/>
        <end position="197"/>
    </location>
</feature>
<protein>
    <submittedName>
        <fullName evidence="5">GNAT family N-acetyltransferase</fullName>
    </submittedName>
</protein>
<comment type="caution">
    <text evidence="5">The sequence shown here is derived from an EMBL/GenBank/DDBJ whole genome shotgun (WGS) entry which is preliminary data.</text>
</comment>
<dbReference type="Gene3D" id="3.40.630.30">
    <property type="match status" value="1"/>
</dbReference>
<keyword evidence="3" id="KW-0812">Transmembrane</keyword>
<organism evidence="5 6">
    <name type="scientific">Antiquaquibacter soli</name>
    <dbReference type="NCBI Taxonomy" id="3064523"/>
    <lineage>
        <taxon>Bacteria</taxon>
        <taxon>Bacillati</taxon>
        <taxon>Actinomycetota</taxon>
        <taxon>Actinomycetes</taxon>
        <taxon>Micrococcales</taxon>
        <taxon>Microbacteriaceae</taxon>
        <taxon>Antiquaquibacter</taxon>
    </lineage>
</organism>
<dbReference type="InterPro" id="IPR000182">
    <property type="entry name" value="GNAT_dom"/>
</dbReference>
<dbReference type="Pfam" id="PF00583">
    <property type="entry name" value="Acetyltransf_1"/>
    <property type="match status" value="1"/>
</dbReference>
<dbReference type="PANTHER" id="PTHR43877">
    <property type="entry name" value="AMINOALKYLPHOSPHONATE N-ACETYLTRANSFERASE-RELATED-RELATED"/>
    <property type="match status" value="1"/>
</dbReference>
<evidence type="ECO:0000313" key="6">
    <source>
        <dbReference type="Proteomes" id="UP001241072"/>
    </source>
</evidence>
<dbReference type="Proteomes" id="UP001241072">
    <property type="component" value="Unassembled WGS sequence"/>
</dbReference>
<evidence type="ECO:0000256" key="1">
    <source>
        <dbReference type="ARBA" id="ARBA00022679"/>
    </source>
</evidence>